<dbReference type="Gene3D" id="3.40.190.10">
    <property type="entry name" value="Periplasmic binding protein-like II"/>
    <property type="match status" value="2"/>
</dbReference>
<accession>A0A2G9C6Z8</accession>
<evidence type="ECO:0000313" key="4">
    <source>
        <dbReference type="EMBL" id="PIM52211.1"/>
    </source>
</evidence>
<reference evidence="4 5" key="1">
    <citation type="submission" date="2017-11" db="EMBL/GenBank/DDBJ databases">
        <title>Draft genome sequence of Mitsuaria sp. HWN-4.</title>
        <authorList>
            <person name="Gundlapally S.R."/>
        </authorList>
    </citation>
    <scope>NUCLEOTIDE SEQUENCE [LARGE SCALE GENOMIC DNA]</scope>
    <source>
        <strain evidence="4 5">HWN-4</strain>
    </source>
</reference>
<feature type="domain" description="Solute-binding protein family 3/N-terminal" evidence="3">
    <location>
        <begin position="69"/>
        <end position="272"/>
    </location>
</feature>
<dbReference type="PANTHER" id="PTHR35936:SF25">
    <property type="entry name" value="ABC TRANSPORTER SUBSTRATE-BINDING PROTEIN"/>
    <property type="match status" value="1"/>
</dbReference>
<dbReference type="Proteomes" id="UP000231501">
    <property type="component" value="Unassembled WGS sequence"/>
</dbReference>
<keyword evidence="5" id="KW-1185">Reference proteome</keyword>
<protein>
    <submittedName>
        <fullName evidence="4">ABC transporter substrate-binding protein</fullName>
    </submittedName>
</protein>
<evidence type="ECO:0000256" key="1">
    <source>
        <dbReference type="ARBA" id="ARBA00022729"/>
    </source>
</evidence>
<dbReference type="InterPro" id="IPR001638">
    <property type="entry name" value="Solute-binding_3/MltF_N"/>
</dbReference>
<sequence>MGAHMDALRRQLLRHAALGATALAVSGAVRTEPLQGGHPSGNAAPGRPRSGPVRIVGTTFARLFEPGADSARPRGLAVDLLDAILIPAGHTPRYEFYPWLRAQSMIERGPAQILVGPYRTPERERLMRFSRQAFYEDALVFYARRREEGLWWGDFQALQRLRIGAVQGWVYGERFEQARAGLTVTVVRDLATALRMLQLGRLDLIAANQRNSEPVIQELGLGDQVVLCAPPFAQLKGHFAFGREPAGESWLALVDAGMQRLRASGELQQMAARRGVVLPD</sequence>
<keyword evidence="1" id="KW-0732">Signal</keyword>
<evidence type="ECO:0000259" key="3">
    <source>
        <dbReference type="Pfam" id="PF00497"/>
    </source>
</evidence>
<dbReference type="EMBL" id="PEOG01000043">
    <property type="protein sequence ID" value="PIM52211.1"/>
    <property type="molecule type" value="Genomic_DNA"/>
</dbReference>
<organism evidence="4 5">
    <name type="scientific">Roseateles chitinivorans</name>
    <dbReference type="NCBI Taxonomy" id="2917965"/>
    <lineage>
        <taxon>Bacteria</taxon>
        <taxon>Pseudomonadati</taxon>
        <taxon>Pseudomonadota</taxon>
        <taxon>Betaproteobacteria</taxon>
        <taxon>Burkholderiales</taxon>
        <taxon>Sphaerotilaceae</taxon>
        <taxon>Roseateles</taxon>
    </lineage>
</organism>
<name>A0A2G9C6Z8_9BURK</name>
<evidence type="ECO:0000256" key="2">
    <source>
        <dbReference type="SAM" id="MobiDB-lite"/>
    </source>
</evidence>
<feature type="region of interest" description="Disordered" evidence="2">
    <location>
        <begin position="31"/>
        <end position="51"/>
    </location>
</feature>
<dbReference type="AlphaFoldDB" id="A0A2G9C6Z8"/>
<comment type="caution">
    <text evidence="4">The sequence shown here is derived from an EMBL/GenBank/DDBJ whole genome shotgun (WGS) entry which is preliminary data.</text>
</comment>
<proteinExistence type="predicted"/>
<dbReference type="SUPFAM" id="SSF53850">
    <property type="entry name" value="Periplasmic binding protein-like II"/>
    <property type="match status" value="1"/>
</dbReference>
<dbReference type="PANTHER" id="PTHR35936">
    <property type="entry name" value="MEMBRANE-BOUND LYTIC MUREIN TRANSGLYCOSYLASE F"/>
    <property type="match status" value="1"/>
</dbReference>
<dbReference type="Pfam" id="PF00497">
    <property type="entry name" value="SBP_bac_3"/>
    <property type="match status" value="1"/>
</dbReference>
<evidence type="ECO:0000313" key="5">
    <source>
        <dbReference type="Proteomes" id="UP000231501"/>
    </source>
</evidence>
<gene>
    <name evidence="4" type="ORF">CS062_15945</name>
</gene>